<protein>
    <recommendedName>
        <fullName evidence="4">mRNA splicing factor</fullName>
    </recommendedName>
</protein>
<reference evidence="3" key="1">
    <citation type="submission" date="2014-04" db="EMBL/GenBank/DDBJ databases">
        <title>Evolutionary Origins and Diversification of the Mycorrhizal Mutualists.</title>
        <authorList>
            <consortium name="DOE Joint Genome Institute"/>
            <consortium name="Mycorrhizal Genomics Consortium"/>
            <person name="Kohler A."/>
            <person name="Kuo A."/>
            <person name="Nagy L.G."/>
            <person name="Floudas D."/>
            <person name="Copeland A."/>
            <person name="Barry K.W."/>
            <person name="Cichocki N."/>
            <person name="Veneault-Fourrey C."/>
            <person name="LaButti K."/>
            <person name="Lindquist E.A."/>
            <person name="Lipzen A."/>
            <person name="Lundell T."/>
            <person name="Morin E."/>
            <person name="Murat C."/>
            <person name="Riley R."/>
            <person name="Ohm R."/>
            <person name="Sun H."/>
            <person name="Tunlid A."/>
            <person name="Henrissat B."/>
            <person name="Grigoriev I.V."/>
            <person name="Hibbett D.S."/>
            <person name="Martin F."/>
        </authorList>
    </citation>
    <scope>NUCLEOTIDE SEQUENCE [LARGE SCALE GENOMIC DNA]</scope>
    <source>
        <strain evidence="3">FD-334 SS-4</strain>
    </source>
</reference>
<dbReference type="STRING" id="945553.A0A0D2P7U7"/>
<dbReference type="GO" id="GO:0005684">
    <property type="term" value="C:U2-type spliceosomal complex"/>
    <property type="evidence" value="ECO:0007669"/>
    <property type="project" value="TreeGrafter"/>
</dbReference>
<accession>A0A0D2P7U7</accession>
<proteinExistence type="predicted"/>
<name>A0A0D2P7U7_HYPSF</name>
<dbReference type="GO" id="GO:0071014">
    <property type="term" value="C:post-mRNA release spliceosomal complex"/>
    <property type="evidence" value="ECO:0007669"/>
    <property type="project" value="TreeGrafter"/>
</dbReference>
<dbReference type="PANTHER" id="PTHR31551">
    <property type="entry name" value="PRE-MRNA-SPLICING FACTOR CWF18"/>
    <property type="match status" value="1"/>
</dbReference>
<sequence>MSLAEASEARKARLTALRKRKAGELVDDNGVPEPLIKSRNFDPESRALKKRTLEDAEMEDTVENRVKGLAEQIIADDEKRRAQELDVFNIAPKRPNWDLKREMEKKLAKLERRTQEAIHTLIRQRLAAQKGESDDIVGAMQAQERQTAADALSDEDDD</sequence>
<dbReference type="Pfam" id="PF08315">
    <property type="entry name" value="cwf18"/>
    <property type="match status" value="1"/>
</dbReference>
<keyword evidence="3" id="KW-1185">Reference proteome</keyword>
<evidence type="ECO:0000313" key="2">
    <source>
        <dbReference type="EMBL" id="KJA27054.1"/>
    </source>
</evidence>
<gene>
    <name evidence="2" type="ORF">HYPSUDRAFT_63313</name>
</gene>
<dbReference type="OMA" id="MLVQGIH"/>
<feature type="region of interest" description="Disordered" evidence="1">
    <location>
        <begin position="129"/>
        <end position="158"/>
    </location>
</feature>
<dbReference type="OrthoDB" id="10261348at2759"/>
<evidence type="ECO:0000313" key="3">
    <source>
        <dbReference type="Proteomes" id="UP000054270"/>
    </source>
</evidence>
<dbReference type="InterPro" id="IPR013169">
    <property type="entry name" value="mRNA_splic_Cwf18-like"/>
</dbReference>
<organism evidence="2 3">
    <name type="scientific">Hypholoma sublateritium (strain FD-334 SS-4)</name>
    <dbReference type="NCBI Taxonomy" id="945553"/>
    <lineage>
        <taxon>Eukaryota</taxon>
        <taxon>Fungi</taxon>
        <taxon>Dikarya</taxon>
        <taxon>Basidiomycota</taxon>
        <taxon>Agaricomycotina</taxon>
        <taxon>Agaricomycetes</taxon>
        <taxon>Agaricomycetidae</taxon>
        <taxon>Agaricales</taxon>
        <taxon>Agaricineae</taxon>
        <taxon>Strophariaceae</taxon>
        <taxon>Hypholoma</taxon>
    </lineage>
</organism>
<dbReference type="EMBL" id="KN817525">
    <property type="protein sequence ID" value="KJA27054.1"/>
    <property type="molecule type" value="Genomic_DNA"/>
</dbReference>
<dbReference type="AlphaFoldDB" id="A0A0D2P7U7"/>
<dbReference type="PANTHER" id="PTHR31551:SF1">
    <property type="entry name" value="COILED-COIL DOMAIN-CONTAINING PROTEIN 12"/>
    <property type="match status" value="1"/>
</dbReference>
<evidence type="ECO:0008006" key="4">
    <source>
        <dbReference type="Google" id="ProtNLM"/>
    </source>
</evidence>
<dbReference type="Proteomes" id="UP000054270">
    <property type="component" value="Unassembled WGS sequence"/>
</dbReference>
<evidence type="ECO:0000256" key="1">
    <source>
        <dbReference type="SAM" id="MobiDB-lite"/>
    </source>
</evidence>